<comment type="caution">
    <text evidence="7">The sequence shown here is derived from an EMBL/GenBank/DDBJ whole genome shotgun (WGS) entry which is preliminary data.</text>
</comment>
<dbReference type="InterPro" id="IPR002645">
    <property type="entry name" value="STAS_dom"/>
</dbReference>
<dbReference type="Gene3D" id="3.30.750.24">
    <property type="entry name" value="STAS domain"/>
    <property type="match status" value="1"/>
</dbReference>
<feature type="transmembrane region" description="Helical" evidence="5">
    <location>
        <begin position="212"/>
        <end position="229"/>
    </location>
</feature>
<dbReference type="RefSeq" id="WP_142101223.1">
    <property type="nucleotide sequence ID" value="NZ_VIGH01000007.1"/>
</dbReference>
<sequence length="564" mass="58461">MAGESAIRRWLPGVEVARTYRREWLRSDIVAGLALTALLIPAGMGYAQAAGLPPETGLYATIVPLLVYALVGPSRILVLGPDSSLAPIIGAAVIPLTSGDPQRAVALAGLLAILMGAVLVLGGLLNLGFVTDLLSKPIRLGYLNGIALVVVVSQVPKLLGFSIEGVDLIHEIRATVSAIAAGRVDPTATAVGVGALVVILGFRLWRTRIPGVLVAVVGAVAVAYFLGLSDDIPMVGALPHGLPAPALGGLSWSDVGTLIGPAAGIALIAFADTGVLSRTFAARRGESVDGSQEMRAIGTANVASGLLGGFPMSASSSRTPVAEQNGAKSQLVGVVGAVAIVLFVLVAPGLTGYLPTAALAAVVIVAATSLVDVRSVVAMWAMSRVETGLAVAAFLGVALVGVLEGILVAIGLSFVAVVVHAWRPYRTELVVVPGVDGYHDVKRNPTGSRIPGLVIVRFDAQLFFANGAIFDEYTRRVVARAPEKVQWVVIAAEPITGLDTTAMDELVELDQYLSGNGIRLVFAEMKDPVKDKLRRLGLGERFGPDHFYPTLDTAVGAFRGEASR</sequence>
<reference evidence="7 8" key="1">
    <citation type="submission" date="2019-06" db="EMBL/GenBank/DDBJ databases">
        <title>Rhodococcus spaelei sp. nov., isolated from a cave.</title>
        <authorList>
            <person name="Lee S.D."/>
        </authorList>
    </citation>
    <scope>NUCLEOTIDE SEQUENCE [LARGE SCALE GENOMIC DNA]</scope>
    <source>
        <strain evidence="7 8">C9-5</strain>
    </source>
</reference>
<keyword evidence="3 5" id="KW-1133">Transmembrane helix</keyword>
<feature type="domain" description="STAS" evidence="6">
    <location>
        <begin position="443"/>
        <end position="558"/>
    </location>
</feature>
<keyword evidence="4 5" id="KW-0472">Membrane</keyword>
<evidence type="ECO:0000256" key="1">
    <source>
        <dbReference type="ARBA" id="ARBA00004141"/>
    </source>
</evidence>
<evidence type="ECO:0000256" key="4">
    <source>
        <dbReference type="ARBA" id="ARBA00023136"/>
    </source>
</evidence>
<dbReference type="PANTHER" id="PTHR11814">
    <property type="entry name" value="SULFATE TRANSPORTER"/>
    <property type="match status" value="1"/>
</dbReference>
<evidence type="ECO:0000313" key="7">
    <source>
        <dbReference type="EMBL" id="TQF67167.1"/>
    </source>
</evidence>
<evidence type="ECO:0000256" key="2">
    <source>
        <dbReference type="ARBA" id="ARBA00022692"/>
    </source>
</evidence>
<evidence type="ECO:0000256" key="3">
    <source>
        <dbReference type="ARBA" id="ARBA00022989"/>
    </source>
</evidence>
<dbReference type="InterPro" id="IPR001902">
    <property type="entry name" value="SLC26A/SulP_fam"/>
</dbReference>
<dbReference type="GO" id="GO:0055085">
    <property type="term" value="P:transmembrane transport"/>
    <property type="evidence" value="ECO:0007669"/>
    <property type="project" value="InterPro"/>
</dbReference>
<feature type="transmembrane region" description="Helical" evidence="5">
    <location>
        <begin position="141"/>
        <end position="159"/>
    </location>
</feature>
<feature type="transmembrane region" description="Helical" evidence="5">
    <location>
        <begin position="357"/>
        <end position="377"/>
    </location>
</feature>
<dbReference type="GO" id="GO:0016020">
    <property type="term" value="C:membrane"/>
    <property type="evidence" value="ECO:0007669"/>
    <property type="project" value="UniProtKB-SubCell"/>
</dbReference>
<dbReference type="InterPro" id="IPR036513">
    <property type="entry name" value="STAS_dom_sf"/>
</dbReference>
<dbReference type="Pfam" id="PF01740">
    <property type="entry name" value="STAS"/>
    <property type="match status" value="1"/>
</dbReference>
<dbReference type="SUPFAM" id="SSF52091">
    <property type="entry name" value="SpoIIaa-like"/>
    <property type="match status" value="1"/>
</dbReference>
<comment type="subcellular location">
    <subcellularLocation>
        <location evidence="1">Membrane</location>
        <topology evidence="1">Multi-pass membrane protein</topology>
    </subcellularLocation>
</comment>
<dbReference type="CDD" id="cd07042">
    <property type="entry name" value="STAS_SulP_like_sulfate_transporter"/>
    <property type="match status" value="1"/>
</dbReference>
<feature type="transmembrane region" description="Helical" evidence="5">
    <location>
        <begin position="249"/>
        <end position="270"/>
    </location>
</feature>
<protein>
    <submittedName>
        <fullName evidence="7">STAS domain-containing protein</fullName>
    </submittedName>
</protein>
<evidence type="ECO:0000259" key="6">
    <source>
        <dbReference type="PROSITE" id="PS50801"/>
    </source>
</evidence>
<accession>A0A541B4C7</accession>
<dbReference type="PROSITE" id="PS50801">
    <property type="entry name" value="STAS"/>
    <property type="match status" value="1"/>
</dbReference>
<evidence type="ECO:0000313" key="8">
    <source>
        <dbReference type="Proteomes" id="UP000316256"/>
    </source>
</evidence>
<name>A0A541B4C7_9NOCA</name>
<feature type="transmembrane region" description="Helical" evidence="5">
    <location>
        <begin position="29"/>
        <end position="46"/>
    </location>
</feature>
<dbReference type="AlphaFoldDB" id="A0A541B4C7"/>
<dbReference type="Pfam" id="PF00916">
    <property type="entry name" value="Sulfate_transp"/>
    <property type="match status" value="1"/>
</dbReference>
<organism evidence="7 8">
    <name type="scientific">Rhodococcus spelaei</name>
    <dbReference type="NCBI Taxonomy" id="2546320"/>
    <lineage>
        <taxon>Bacteria</taxon>
        <taxon>Bacillati</taxon>
        <taxon>Actinomycetota</taxon>
        <taxon>Actinomycetes</taxon>
        <taxon>Mycobacteriales</taxon>
        <taxon>Nocardiaceae</taxon>
        <taxon>Rhodococcus</taxon>
    </lineage>
</organism>
<proteinExistence type="predicted"/>
<feature type="transmembrane region" description="Helical" evidence="5">
    <location>
        <begin position="187"/>
        <end position="205"/>
    </location>
</feature>
<dbReference type="Proteomes" id="UP000316256">
    <property type="component" value="Unassembled WGS sequence"/>
</dbReference>
<dbReference type="OrthoDB" id="9769739at2"/>
<feature type="transmembrane region" description="Helical" evidence="5">
    <location>
        <begin position="389"/>
        <end position="422"/>
    </location>
</feature>
<keyword evidence="2 5" id="KW-0812">Transmembrane</keyword>
<feature type="transmembrane region" description="Helical" evidence="5">
    <location>
        <begin position="331"/>
        <end position="351"/>
    </location>
</feature>
<gene>
    <name evidence="7" type="ORF">FK531_16520</name>
</gene>
<dbReference type="EMBL" id="VIGH01000007">
    <property type="protein sequence ID" value="TQF67167.1"/>
    <property type="molecule type" value="Genomic_DNA"/>
</dbReference>
<keyword evidence="8" id="KW-1185">Reference proteome</keyword>
<feature type="transmembrane region" description="Helical" evidence="5">
    <location>
        <begin position="105"/>
        <end position="129"/>
    </location>
</feature>
<dbReference type="InterPro" id="IPR011547">
    <property type="entry name" value="SLC26A/SulP_dom"/>
</dbReference>
<evidence type="ECO:0000256" key="5">
    <source>
        <dbReference type="SAM" id="Phobius"/>
    </source>
</evidence>